<reference evidence="2" key="1">
    <citation type="submission" date="2021-03" db="EMBL/GenBank/DDBJ databases">
        <title>Whole genome sequence of Streptomyces bomunensis MMS17-BM035.</title>
        <authorList>
            <person name="Lee J.H."/>
        </authorList>
    </citation>
    <scope>NUCLEOTIDE SEQUENCE</scope>
    <source>
        <strain evidence="2">MMS17-BM035</strain>
    </source>
</reference>
<dbReference type="InterPro" id="IPR045729">
    <property type="entry name" value="DUF6083"/>
</dbReference>
<proteinExistence type="predicted"/>
<feature type="region of interest" description="Disordered" evidence="1">
    <location>
        <begin position="1"/>
        <end position="27"/>
    </location>
</feature>
<dbReference type="Proteomes" id="UP000670475">
    <property type="component" value="Unassembled WGS sequence"/>
</dbReference>
<comment type="caution">
    <text evidence="2">The sequence shown here is derived from an EMBL/GenBank/DDBJ whole genome shotgun (WGS) entry which is preliminary data.</text>
</comment>
<dbReference type="RefSeq" id="WP_209340714.1">
    <property type="nucleotide sequence ID" value="NZ_JAGIQL010000057.1"/>
</dbReference>
<dbReference type="AlphaFoldDB" id="A0A940MDN3"/>
<name>A0A940MDN3_9ACTN</name>
<evidence type="ECO:0000313" key="2">
    <source>
        <dbReference type="EMBL" id="MBP0458968.1"/>
    </source>
</evidence>
<dbReference type="EMBL" id="JAGIQL010000057">
    <property type="protein sequence ID" value="MBP0458968.1"/>
    <property type="molecule type" value="Genomic_DNA"/>
</dbReference>
<evidence type="ECO:0000256" key="1">
    <source>
        <dbReference type="SAM" id="MobiDB-lite"/>
    </source>
</evidence>
<organism evidence="2 3">
    <name type="scientific">Streptomyces montanisoli</name>
    <dbReference type="NCBI Taxonomy" id="2798581"/>
    <lineage>
        <taxon>Bacteria</taxon>
        <taxon>Bacillati</taxon>
        <taxon>Actinomycetota</taxon>
        <taxon>Actinomycetes</taxon>
        <taxon>Kitasatosporales</taxon>
        <taxon>Streptomycetaceae</taxon>
        <taxon>Streptomyces</taxon>
    </lineage>
</organism>
<sequence length="287" mass="31984">MCPTTASADRHWDGSPHTTRRRRPLRVAATSPSRLLRAGQTSRCRRCGNRIDLHQRTNQRSIALHHAELSTPHVPERCRWHLSSGIAYPHGDASAWCRIPHAVLCPARTPACPLGPHLEALRRELAVRTRRMTDTGAFTPAAPPRSTQPSAGAGSPARPIAQMLLGYYLAEGPVENLRCVAQTRHRRRCTRLVLDPTSPAGTWRLLPTRPAHGQHTQPDTQAAVYDLSHLPYSEQLRWRTQRCPQHATTPGAADLALAGWQPFDPLLHAAHIHTHLPQPPARRREGR</sequence>
<protein>
    <submittedName>
        <fullName evidence="2">Uncharacterized protein</fullName>
    </submittedName>
</protein>
<keyword evidence="3" id="KW-1185">Reference proteome</keyword>
<evidence type="ECO:0000313" key="3">
    <source>
        <dbReference type="Proteomes" id="UP000670475"/>
    </source>
</evidence>
<accession>A0A940MDN3</accession>
<feature type="region of interest" description="Disordered" evidence="1">
    <location>
        <begin position="135"/>
        <end position="156"/>
    </location>
</feature>
<dbReference type="Pfam" id="PF19561">
    <property type="entry name" value="DUF6083"/>
    <property type="match status" value="1"/>
</dbReference>
<gene>
    <name evidence="2" type="ORF">JFN87_15870</name>
</gene>